<feature type="signal peptide" evidence="3">
    <location>
        <begin position="1"/>
        <end position="21"/>
    </location>
</feature>
<feature type="repeat" description="TPR" evidence="1">
    <location>
        <begin position="150"/>
        <end position="183"/>
    </location>
</feature>
<evidence type="ECO:0000256" key="3">
    <source>
        <dbReference type="SAM" id="SignalP"/>
    </source>
</evidence>
<accession>A0A915YGQ3</accession>
<dbReference type="InterPro" id="IPR024983">
    <property type="entry name" value="CHAT_dom"/>
</dbReference>
<dbReference type="KEGG" id="aup:AsAng_0033720"/>
<reference evidence="5" key="1">
    <citation type="submission" date="2022-09" db="EMBL/GenBank/DDBJ databases">
        <title>Aureispira anguillicida sp. nov., isolated from Leptocephalus of Japanese eel Anguilla japonica.</title>
        <authorList>
            <person name="Yuasa K."/>
            <person name="Mekata T."/>
            <person name="Ikunari K."/>
        </authorList>
    </citation>
    <scope>NUCLEOTIDE SEQUENCE</scope>
    <source>
        <strain evidence="5">EL160426</strain>
    </source>
</reference>
<dbReference type="SUPFAM" id="SSF48452">
    <property type="entry name" value="TPR-like"/>
    <property type="match status" value="2"/>
</dbReference>
<gene>
    <name evidence="5" type="ORF">AsAng_0033720</name>
</gene>
<dbReference type="AlphaFoldDB" id="A0A915YGQ3"/>
<feature type="transmembrane region" description="Helical" evidence="2">
    <location>
        <begin position="949"/>
        <end position="968"/>
    </location>
</feature>
<feature type="chain" id="PRO_5037640510" evidence="3">
    <location>
        <begin position="22"/>
        <end position="976"/>
    </location>
</feature>
<feature type="domain" description="CHAT" evidence="4">
    <location>
        <begin position="649"/>
        <end position="934"/>
    </location>
</feature>
<dbReference type="Pfam" id="PF12770">
    <property type="entry name" value="CHAT"/>
    <property type="match status" value="1"/>
</dbReference>
<dbReference type="SMART" id="SM00028">
    <property type="entry name" value="TPR"/>
    <property type="match status" value="3"/>
</dbReference>
<protein>
    <submittedName>
        <fullName evidence="5">CHAT domain-containing protein</fullName>
    </submittedName>
</protein>
<dbReference type="PROSITE" id="PS50005">
    <property type="entry name" value="TPR"/>
    <property type="match status" value="3"/>
</dbReference>
<sequence length="976" mass="112041">MNILPLFCFLLGFFLQNTSQANPDTTTANQFAQLAQQQQQSGQFMMSNQNFEKAAVIFEQAALWNSYINCQNQMARNYWKMHKLDSSLALSTAIEKHSNLVPQSLEHAELLSNIGVVYDMQSDYNTALKYFHQCLDIRKKKLGEDHFETGKIYYNIGVCYSLQRNMNTAIEYFENTVRNFKKNLGSNHPYLITVYLGMRDPYSDLGRKEEAIKTSKEALVIAKKVYPSGHLKIATVMNSIGLTYLFMKGKEEKGKKLIEEAFQIQLKKYGANNPKMIRLYTNMGKMYTQSKHYSLAKEYLFKGLDLAQKTVGKKHIRNYYIYQVLADVTKGLNQDSMTVFYGHRAMLALLPAYSDNIPLDSIPEFTTTPIIAPMLLASAYATKTFSIDKMIANNPSAFNKQLYQKHLRASDLLLARLRQDIHNLDDLNDIFYQGYKNTLRKVMFYRKLDPEKEQTNLLEELIEDADQNKSALLKLALKSNNALKFGGVPDRLINAKIELKKTISKVEQQLFRAKEIADSTKEQELSTKLFQLKQKQEGFNTVLKKEHPQYFQLQHKNTPTKVQEIQEQLLDDSTMLIEYMYTKGFLYVFCVGKHKVDVDVVKIDPTFHKNLDDFRFALTNIQAAKKTPTKAHAAFSDNAYYFYEILLKKYIDPTIKNLILIPDKQLNRLPFEAFLYESNSVQSKQYKDLKYLINKYNIRYAYSAGLLINTQQKQAQSPNHSNKIAAFAASYNPATAVDPLRAQLLDLPGARKEVLALQEQFEGAFFLGQEATEANFNPIDFKQFSVVHLAMHSIMDKKNPMNSCMAFTKDSTGKSKEDDWVYAYELTNMKIATNLVVLSACETGDGQHQKVEGIMSIGRSFMYAGVPSLIMTLWQVNDFSTAKIMGTFYKELAKGKSKSAALRSAKLDYIRKLKKEKDLLTHPYFWAAFINLGDDSNIPVVPLSTFSKWWYGLIGLVFLVFFLVRRFFLTSTKKHE</sequence>
<keyword evidence="2" id="KW-1133">Transmembrane helix</keyword>
<keyword evidence="3" id="KW-0732">Signal</keyword>
<evidence type="ECO:0000313" key="6">
    <source>
        <dbReference type="Proteomes" id="UP001060919"/>
    </source>
</evidence>
<name>A0A915YGQ3_9BACT</name>
<organism evidence="5 6">
    <name type="scientific">Aureispira anguillae</name>
    <dbReference type="NCBI Taxonomy" id="2864201"/>
    <lineage>
        <taxon>Bacteria</taxon>
        <taxon>Pseudomonadati</taxon>
        <taxon>Bacteroidota</taxon>
        <taxon>Saprospiria</taxon>
        <taxon>Saprospirales</taxon>
        <taxon>Saprospiraceae</taxon>
        <taxon>Aureispira</taxon>
    </lineage>
</organism>
<dbReference type="Gene3D" id="1.25.40.10">
    <property type="entry name" value="Tetratricopeptide repeat domain"/>
    <property type="match status" value="2"/>
</dbReference>
<dbReference type="PANTHER" id="PTHR10098">
    <property type="entry name" value="RAPSYN-RELATED"/>
    <property type="match status" value="1"/>
</dbReference>
<proteinExistence type="predicted"/>
<dbReference type="Pfam" id="PF13424">
    <property type="entry name" value="TPR_12"/>
    <property type="match status" value="2"/>
</dbReference>
<evidence type="ECO:0000313" key="5">
    <source>
        <dbReference type="EMBL" id="BDS12648.1"/>
    </source>
</evidence>
<keyword evidence="1" id="KW-0802">TPR repeat</keyword>
<evidence type="ECO:0000259" key="4">
    <source>
        <dbReference type="Pfam" id="PF12770"/>
    </source>
</evidence>
<feature type="repeat" description="TPR" evidence="1">
    <location>
        <begin position="108"/>
        <end position="141"/>
    </location>
</feature>
<dbReference type="RefSeq" id="WP_264788010.1">
    <property type="nucleotide sequence ID" value="NZ_AP026867.1"/>
</dbReference>
<keyword evidence="2" id="KW-0472">Membrane</keyword>
<keyword evidence="6" id="KW-1185">Reference proteome</keyword>
<dbReference type="PANTHER" id="PTHR10098:SF108">
    <property type="entry name" value="TETRATRICOPEPTIDE REPEAT PROTEIN 28"/>
    <property type="match status" value="1"/>
</dbReference>
<dbReference type="InterPro" id="IPR019734">
    <property type="entry name" value="TPR_rpt"/>
</dbReference>
<evidence type="ECO:0000256" key="2">
    <source>
        <dbReference type="SAM" id="Phobius"/>
    </source>
</evidence>
<dbReference type="InterPro" id="IPR011990">
    <property type="entry name" value="TPR-like_helical_dom_sf"/>
</dbReference>
<evidence type="ECO:0000256" key="1">
    <source>
        <dbReference type="PROSITE-ProRule" id="PRU00339"/>
    </source>
</evidence>
<dbReference type="EMBL" id="AP026867">
    <property type="protein sequence ID" value="BDS12648.1"/>
    <property type="molecule type" value="Genomic_DNA"/>
</dbReference>
<keyword evidence="2" id="KW-0812">Transmembrane</keyword>
<feature type="repeat" description="TPR" evidence="1">
    <location>
        <begin position="277"/>
        <end position="310"/>
    </location>
</feature>
<dbReference type="Proteomes" id="UP001060919">
    <property type="component" value="Chromosome"/>
</dbReference>